<evidence type="ECO:0000256" key="4">
    <source>
        <dbReference type="ARBA" id="ARBA00011881"/>
    </source>
</evidence>
<feature type="binding site" evidence="7">
    <location>
        <position position="62"/>
    </location>
    <ligand>
        <name>substrate</name>
    </ligand>
</feature>
<reference evidence="10 11" key="1">
    <citation type="submission" date="2020-08" db="EMBL/GenBank/DDBJ databases">
        <title>Sequencing the genomes of 1000 actinobacteria strains.</title>
        <authorList>
            <person name="Klenk H.-P."/>
        </authorList>
    </citation>
    <scope>NUCLEOTIDE SEQUENCE [LARGE SCALE GENOMIC DNA]</scope>
    <source>
        <strain evidence="10 11">DSM 103125</strain>
    </source>
</reference>
<dbReference type="CDD" id="cd05822">
    <property type="entry name" value="TLP_HIUase"/>
    <property type="match status" value="1"/>
</dbReference>
<comment type="caution">
    <text evidence="10">The sequence shown here is derived from an EMBL/GenBank/DDBJ whole genome shotgun (WGS) entry which is preliminary data.</text>
</comment>
<dbReference type="InterPro" id="IPR023418">
    <property type="entry name" value="Thyroxine_BS"/>
</dbReference>
<evidence type="ECO:0000313" key="10">
    <source>
        <dbReference type="EMBL" id="MBB5480816.1"/>
    </source>
</evidence>
<dbReference type="InterPro" id="IPR000895">
    <property type="entry name" value="Transthyretin/HIU_hydrolase"/>
</dbReference>
<feature type="binding site" evidence="7">
    <location>
        <position position="123"/>
    </location>
    <ligand>
        <name>substrate</name>
    </ligand>
</feature>
<gene>
    <name evidence="10" type="ORF">HNR20_005321</name>
</gene>
<protein>
    <recommendedName>
        <fullName evidence="8">5-hydroxyisourate hydrolase</fullName>
        <shortName evidence="8">HIU hydrolase</shortName>
        <shortName evidence="8">HIUHase</shortName>
        <ecNumber evidence="8">3.5.2.17</ecNumber>
    </recommendedName>
</protein>
<comment type="similarity">
    <text evidence="3 8">Belongs to the transthyretin family. 5-hydroxyisourate hydrolase subfamily.</text>
</comment>
<keyword evidence="6 8" id="KW-0378">Hydrolase</keyword>
<dbReference type="EC" id="3.5.2.17" evidence="8"/>
<evidence type="ECO:0000256" key="3">
    <source>
        <dbReference type="ARBA" id="ARBA00009850"/>
    </source>
</evidence>
<accession>A0A840VXU0</accession>
<dbReference type="GO" id="GO:0033971">
    <property type="term" value="F:hydroxyisourate hydrolase activity"/>
    <property type="evidence" value="ECO:0007669"/>
    <property type="project" value="UniProtKB-EC"/>
</dbReference>
<comment type="catalytic activity">
    <reaction evidence="1 8">
        <text>5-hydroxyisourate + H2O = 5-hydroxy-2-oxo-4-ureido-2,5-dihydro-1H-imidazole-5-carboxylate + H(+)</text>
        <dbReference type="Rhea" id="RHEA:23736"/>
        <dbReference type="ChEBI" id="CHEBI:15377"/>
        <dbReference type="ChEBI" id="CHEBI:15378"/>
        <dbReference type="ChEBI" id="CHEBI:18072"/>
        <dbReference type="ChEBI" id="CHEBI:58639"/>
        <dbReference type="EC" id="3.5.2.17"/>
    </reaction>
</comment>
<dbReference type="PROSITE" id="PS00768">
    <property type="entry name" value="TRANSTHYRETIN_1"/>
    <property type="match status" value="1"/>
</dbReference>
<dbReference type="Proteomes" id="UP000586947">
    <property type="component" value="Unassembled WGS sequence"/>
</dbReference>
<evidence type="ECO:0000256" key="7">
    <source>
        <dbReference type="PIRSR" id="PIRSR600895-51"/>
    </source>
</evidence>
<evidence type="ECO:0000259" key="9">
    <source>
        <dbReference type="Pfam" id="PF00576"/>
    </source>
</evidence>
<feature type="binding site" evidence="7">
    <location>
        <position position="24"/>
    </location>
    <ligand>
        <name>substrate</name>
    </ligand>
</feature>
<comment type="subunit">
    <text evidence="4 8">Homotetramer.</text>
</comment>
<dbReference type="NCBIfam" id="TIGR02962">
    <property type="entry name" value="hdxy_isourate"/>
    <property type="match status" value="1"/>
</dbReference>
<dbReference type="InterPro" id="IPR036817">
    <property type="entry name" value="Transthyretin/HIU_hydrolase_sf"/>
</dbReference>
<dbReference type="InterPro" id="IPR023416">
    <property type="entry name" value="Transthyretin/HIU_hydrolase_d"/>
</dbReference>
<keyword evidence="5 8" id="KW-0659">Purine metabolism</keyword>
<evidence type="ECO:0000256" key="2">
    <source>
        <dbReference type="ARBA" id="ARBA00002704"/>
    </source>
</evidence>
<dbReference type="PROSITE" id="PS00769">
    <property type="entry name" value="TRANSTHYRETIN_2"/>
    <property type="match status" value="1"/>
</dbReference>
<dbReference type="Gene3D" id="2.60.40.180">
    <property type="entry name" value="Transthyretin/hydroxyisourate hydrolase domain"/>
    <property type="match status" value="1"/>
</dbReference>
<dbReference type="Pfam" id="PF00576">
    <property type="entry name" value="Transthyretin"/>
    <property type="match status" value="1"/>
</dbReference>
<dbReference type="PRINTS" id="PR00189">
    <property type="entry name" value="TRNSTHYRETIN"/>
</dbReference>
<dbReference type="RefSeq" id="WP_221309930.1">
    <property type="nucleotide sequence ID" value="NZ_BMNF01000004.1"/>
</dbReference>
<keyword evidence="11" id="KW-1185">Reference proteome</keyword>
<evidence type="ECO:0000256" key="6">
    <source>
        <dbReference type="ARBA" id="ARBA00022801"/>
    </source>
</evidence>
<evidence type="ECO:0000256" key="5">
    <source>
        <dbReference type="ARBA" id="ARBA00022631"/>
    </source>
</evidence>
<proteinExistence type="inferred from homology"/>
<dbReference type="InterPro" id="IPR023419">
    <property type="entry name" value="Transthyretin_CS"/>
</dbReference>
<sequence>MTDSLVDSPRLAAIAGPTTSLTTHILDLALGRPAVGVEIRLERHDPPDWSLVCTGVTGSDGRITTWSAPVGPGTYRLVADSGAYFEATSRPTFYPEITIQIRLESLPHYHVPILLSPYSYSTYLGS</sequence>
<dbReference type="PANTHER" id="PTHR10395:SF7">
    <property type="entry name" value="5-HYDROXYISOURATE HYDROLASE"/>
    <property type="match status" value="1"/>
</dbReference>
<comment type="function">
    <text evidence="2">Catalyzes the hydrolysis of 5-hydroxyisourate (HIU) to 2-oxo-4-hydroxy-4-carboxy-5-ureidoimidazoline (OHCU).</text>
</comment>
<name>A0A840VXU0_9ACTN</name>
<dbReference type="PANTHER" id="PTHR10395">
    <property type="entry name" value="URICASE AND TRANSTHYRETIN-RELATED"/>
    <property type="match status" value="1"/>
</dbReference>
<dbReference type="GO" id="GO:0006144">
    <property type="term" value="P:purine nucleobase metabolic process"/>
    <property type="evidence" value="ECO:0007669"/>
    <property type="project" value="UniProtKB-KW"/>
</dbReference>
<dbReference type="SUPFAM" id="SSF49472">
    <property type="entry name" value="Transthyretin (synonym: prealbumin)"/>
    <property type="match status" value="1"/>
</dbReference>
<evidence type="ECO:0000256" key="8">
    <source>
        <dbReference type="RuleBase" id="RU361270"/>
    </source>
</evidence>
<dbReference type="InterPro" id="IPR014306">
    <property type="entry name" value="Hydroxyisourate_hydrolase"/>
</dbReference>
<dbReference type="AlphaFoldDB" id="A0A840VXU0"/>
<dbReference type="EMBL" id="JACHDP010000001">
    <property type="protein sequence ID" value="MBB5480816.1"/>
    <property type="molecule type" value="Genomic_DNA"/>
</dbReference>
<feature type="domain" description="Transthyretin/hydroxyisourate hydrolase" evidence="9">
    <location>
        <begin position="21"/>
        <end position="125"/>
    </location>
</feature>
<evidence type="ECO:0000313" key="11">
    <source>
        <dbReference type="Proteomes" id="UP000586947"/>
    </source>
</evidence>
<evidence type="ECO:0000256" key="1">
    <source>
        <dbReference type="ARBA" id="ARBA00001043"/>
    </source>
</evidence>
<organism evidence="10 11">
    <name type="scientific">Micromonospora parathelypteridis</name>
    <dbReference type="NCBI Taxonomy" id="1839617"/>
    <lineage>
        <taxon>Bacteria</taxon>
        <taxon>Bacillati</taxon>
        <taxon>Actinomycetota</taxon>
        <taxon>Actinomycetes</taxon>
        <taxon>Micromonosporales</taxon>
        <taxon>Micromonosporaceae</taxon>
        <taxon>Micromonospora</taxon>
    </lineage>
</organism>